<dbReference type="AlphaFoldDB" id="A0A445N0E9"/>
<proteinExistence type="predicted"/>
<gene>
    <name evidence="1" type="ORF">PITCH_A450001</name>
</gene>
<evidence type="ECO:0000313" key="1">
    <source>
        <dbReference type="EMBL" id="SPD75153.1"/>
    </source>
</evidence>
<reference evidence="1" key="1">
    <citation type="submission" date="2018-01" db="EMBL/GenBank/DDBJ databases">
        <authorList>
            <person name="Regsiter A."/>
            <person name="William W."/>
        </authorList>
    </citation>
    <scope>NUCLEOTIDE SEQUENCE</scope>
    <source>
        <strain evidence="1">TRIP AH-1</strain>
    </source>
</reference>
<dbReference type="EMBL" id="OJIN01000187">
    <property type="protein sequence ID" value="SPD75153.1"/>
    <property type="molecule type" value="Genomic_DNA"/>
</dbReference>
<organism evidence="1">
    <name type="scientific">uncultured Desulfobacterium sp</name>
    <dbReference type="NCBI Taxonomy" id="201089"/>
    <lineage>
        <taxon>Bacteria</taxon>
        <taxon>Pseudomonadati</taxon>
        <taxon>Thermodesulfobacteriota</taxon>
        <taxon>Desulfobacteria</taxon>
        <taxon>Desulfobacterales</taxon>
        <taxon>Desulfobacteriaceae</taxon>
        <taxon>Desulfobacterium</taxon>
        <taxon>environmental samples</taxon>
    </lineage>
</organism>
<accession>A0A445N0E9</accession>
<sequence>MTVGIESLNYFGGLSDEDWKDRKKGANTGSPFQGEFPLARYGGGGFDIGQGSAG</sequence>
<name>A0A445N0E9_9BACT</name>
<protein>
    <submittedName>
        <fullName evidence="1">Uncharacterized protein</fullName>
    </submittedName>
</protein>